<dbReference type="OrthoDB" id="1425186at2"/>
<sequence length="114" mass="13058">MIDKVTRMRDSLMECINLDEVMQQAEAQQKRMEKDIIKTDKSKIDNVVTVKNNVLSSTNNKKMANWNLGVADLVFNHGYDVRTNKVKNVKVGHRSRCNNSAESVGKDTRFKTLE</sequence>
<dbReference type="EMBL" id="SOBW01000007">
    <property type="protein sequence ID" value="TDU43102.1"/>
    <property type="molecule type" value="Genomic_DNA"/>
</dbReference>
<proteinExistence type="predicted"/>
<keyword evidence="1" id="KW-0175">Coiled coil</keyword>
<evidence type="ECO:0000256" key="1">
    <source>
        <dbReference type="SAM" id="Coils"/>
    </source>
</evidence>
<comment type="caution">
    <text evidence="2">The sequence shown here is derived from an EMBL/GenBank/DDBJ whole genome shotgun (WGS) entry which is preliminary data.</text>
</comment>
<evidence type="ECO:0000313" key="2">
    <source>
        <dbReference type="EMBL" id="TDU43102.1"/>
    </source>
</evidence>
<keyword evidence="3" id="KW-1185">Reference proteome</keyword>
<name>A0A4R7Q7Y9_9FLAO</name>
<gene>
    <name evidence="2" type="ORF">BXY82_0508</name>
</gene>
<dbReference type="AlphaFoldDB" id="A0A4R7Q7Y9"/>
<protein>
    <submittedName>
        <fullName evidence="2">Uncharacterized protein</fullName>
    </submittedName>
</protein>
<organism evidence="2 3">
    <name type="scientific">Gelidibacter sediminis</name>
    <dbReference type="NCBI Taxonomy" id="1608710"/>
    <lineage>
        <taxon>Bacteria</taxon>
        <taxon>Pseudomonadati</taxon>
        <taxon>Bacteroidota</taxon>
        <taxon>Flavobacteriia</taxon>
        <taxon>Flavobacteriales</taxon>
        <taxon>Flavobacteriaceae</taxon>
        <taxon>Gelidibacter</taxon>
    </lineage>
</organism>
<reference evidence="2 3" key="1">
    <citation type="submission" date="2019-03" db="EMBL/GenBank/DDBJ databases">
        <title>Genomic Encyclopedia of Archaeal and Bacterial Type Strains, Phase II (KMG-II): from individual species to whole genera.</title>
        <authorList>
            <person name="Goeker M."/>
        </authorList>
    </citation>
    <scope>NUCLEOTIDE SEQUENCE [LARGE SCALE GENOMIC DNA]</scope>
    <source>
        <strain evidence="2 3">DSM 28135</strain>
    </source>
</reference>
<evidence type="ECO:0000313" key="3">
    <source>
        <dbReference type="Proteomes" id="UP000294689"/>
    </source>
</evidence>
<dbReference type="RefSeq" id="WP_133756593.1">
    <property type="nucleotide sequence ID" value="NZ_SOBW01000007.1"/>
</dbReference>
<accession>A0A4R7Q7Y9</accession>
<feature type="coiled-coil region" evidence="1">
    <location>
        <begin position="15"/>
        <end position="42"/>
    </location>
</feature>
<dbReference type="Proteomes" id="UP000294689">
    <property type="component" value="Unassembled WGS sequence"/>
</dbReference>